<dbReference type="PANTHER" id="PTHR33121:SF76">
    <property type="entry name" value="SIGNALING PROTEIN"/>
    <property type="match status" value="1"/>
</dbReference>
<dbReference type="OrthoDB" id="581425at2"/>
<dbReference type="RefSeq" id="WP_079289866.1">
    <property type="nucleotide sequence ID" value="NZ_LSUQ01000053.1"/>
</dbReference>
<feature type="domain" description="EAL" evidence="1">
    <location>
        <begin position="1"/>
        <end position="125"/>
    </location>
</feature>
<keyword evidence="3" id="KW-1185">Reference proteome</keyword>
<dbReference type="PANTHER" id="PTHR33121">
    <property type="entry name" value="CYCLIC DI-GMP PHOSPHODIESTERASE PDEF"/>
    <property type="match status" value="1"/>
</dbReference>
<dbReference type="InterPro" id="IPR035919">
    <property type="entry name" value="EAL_sf"/>
</dbReference>
<evidence type="ECO:0000259" key="1">
    <source>
        <dbReference type="PROSITE" id="PS50883"/>
    </source>
</evidence>
<dbReference type="Proteomes" id="UP000190229">
    <property type="component" value="Unassembled WGS sequence"/>
</dbReference>
<dbReference type="Pfam" id="PF00563">
    <property type="entry name" value="EAL"/>
    <property type="match status" value="1"/>
</dbReference>
<name>A0A1V4EXA7_9BACL</name>
<dbReference type="PROSITE" id="PS50883">
    <property type="entry name" value="EAL"/>
    <property type="match status" value="1"/>
</dbReference>
<reference evidence="2 3" key="1">
    <citation type="submission" date="2017-02" db="EMBL/GenBank/DDBJ databases">
        <title>Draft genome of Acidibacillus ferrooxidans Huett2.</title>
        <authorList>
            <person name="Schopf S."/>
        </authorList>
    </citation>
    <scope>NUCLEOTIDE SEQUENCE [LARGE SCALE GENOMIC DNA]</scope>
    <source>
        <strain evidence="2 3">Huett2</strain>
    </source>
</reference>
<evidence type="ECO:0000313" key="2">
    <source>
        <dbReference type="EMBL" id="OPG17278.1"/>
    </source>
</evidence>
<dbReference type="InterPro" id="IPR050706">
    <property type="entry name" value="Cyclic-di-GMP_PDE-like"/>
</dbReference>
<dbReference type="EMBL" id="MWPS01000005">
    <property type="protein sequence ID" value="OPG17278.1"/>
    <property type="molecule type" value="Genomic_DNA"/>
</dbReference>
<dbReference type="InterPro" id="IPR001633">
    <property type="entry name" value="EAL_dom"/>
</dbReference>
<dbReference type="SUPFAM" id="SSF141868">
    <property type="entry name" value="EAL domain-like"/>
    <property type="match status" value="1"/>
</dbReference>
<sequence>MRHACSEKPLPKGCGSGHRSQGFRYALDDVGQGFNDVSMLSQLEPDIIKLDRAFVREIDKDADKRRVAKTISRLAQSIGSVRLAEGVETKAEADVLLELGFGWQQGFYYGRPSFQPVPGEAKRAE</sequence>
<dbReference type="Gene3D" id="3.20.20.450">
    <property type="entry name" value="EAL domain"/>
    <property type="match status" value="1"/>
</dbReference>
<accession>A0A1V4EXA7</accession>
<evidence type="ECO:0000313" key="3">
    <source>
        <dbReference type="Proteomes" id="UP000190229"/>
    </source>
</evidence>
<protein>
    <recommendedName>
        <fullName evidence="1">EAL domain-containing protein</fullName>
    </recommendedName>
</protein>
<proteinExistence type="predicted"/>
<gene>
    <name evidence="2" type="ORF">B2M26_02835</name>
</gene>
<comment type="caution">
    <text evidence="2">The sequence shown here is derived from an EMBL/GenBank/DDBJ whole genome shotgun (WGS) entry which is preliminary data.</text>
</comment>
<dbReference type="AlphaFoldDB" id="A0A1V4EXA7"/>
<dbReference type="CDD" id="cd01948">
    <property type="entry name" value="EAL"/>
    <property type="match status" value="1"/>
</dbReference>
<organism evidence="2 3">
    <name type="scientific">Ferroacidibacillus organovorans</name>
    <dbReference type="NCBI Taxonomy" id="1765683"/>
    <lineage>
        <taxon>Bacteria</taxon>
        <taxon>Bacillati</taxon>
        <taxon>Bacillota</taxon>
        <taxon>Bacilli</taxon>
        <taxon>Bacillales</taxon>
        <taxon>Alicyclobacillaceae</taxon>
        <taxon>Ferroacidibacillus</taxon>
    </lineage>
</organism>
<dbReference type="GO" id="GO:0071111">
    <property type="term" value="F:cyclic-guanylate-specific phosphodiesterase activity"/>
    <property type="evidence" value="ECO:0007669"/>
    <property type="project" value="InterPro"/>
</dbReference>